<dbReference type="Gene3D" id="1.50.10.130">
    <property type="entry name" value="Terpene synthase, N-terminal domain"/>
    <property type="match status" value="1"/>
</dbReference>
<gene>
    <name evidence="7" type="ORF">G2W53_009115</name>
</gene>
<dbReference type="SFLD" id="SFLDG01019">
    <property type="entry name" value="Terpene_Cyclase_Like_1_C_Termi"/>
    <property type="match status" value="1"/>
</dbReference>
<dbReference type="InterPro" id="IPR008930">
    <property type="entry name" value="Terpenoid_cyclase/PrenylTrfase"/>
</dbReference>
<accession>A0A835C9R6</accession>
<dbReference type="SFLD" id="SFLDS00005">
    <property type="entry name" value="Isoprenoid_Synthase_Type_I"/>
    <property type="match status" value="1"/>
</dbReference>
<evidence type="ECO:0000256" key="1">
    <source>
        <dbReference type="ARBA" id="ARBA00001946"/>
    </source>
</evidence>
<dbReference type="InterPro" id="IPR005630">
    <property type="entry name" value="Terpene_synthase_metal-bd"/>
</dbReference>
<dbReference type="InterPro" id="IPR036965">
    <property type="entry name" value="Terpene_synth_N_sf"/>
</dbReference>
<dbReference type="FunFam" id="1.50.10.130:FF:000001">
    <property type="entry name" value="Isoprene synthase, chloroplastic"/>
    <property type="match status" value="1"/>
</dbReference>
<dbReference type="GO" id="GO:0016102">
    <property type="term" value="P:diterpenoid biosynthetic process"/>
    <property type="evidence" value="ECO:0007669"/>
    <property type="project" value="InterPro"/>
</dbReference>
<name>A0A835C9R6_9FABA</name>
<comment type="caution">
    <text evidence="7">The sequence shown here is derived from an EMBL/GenBank/DDBJ whole genome shotgun (WGS) entry which is preliminary data.</text>
</comment>
<evidence type="ECO:0000313" key="8">
    <source>
        <dbReference type="Proteomes" id="UP000634136"/>
    </source>
</evidence>
<dbReference type="InterPro" id="IPR034741">
    <property type="entry name" value="Terpene_cyclase-like_1_C"/>
</dbReference>
<dbReference type="Pfam" id="PF03936">
    <property type="entry name" value="Terpene_synth_C"/>
    <property type="match status" value="1"/>
</dbReference>
<dbReference type="Proteomes" id="UP000634136">
    <property type="component" value="Unassembled WGS sequence"/>
</dbReference>
<proteinExistence type="predicted"/>
<protein>
    <submittedName>
        <fullName evidence="7">Terpene synthase</fullName>
    </submittedName>
</protein>
<evidence type="ECO:0000256" key="3">
    <source>
        <dbReference type="ARBA" id="ARBA00022842"/>
    </source>
</evidence>
<evidence type="ECO:0000256" key="2">
    <source>
        <dbReference type="ARBA" id="ARBA00022723"/>
    </source>
</evidence>
<organism evidence="7 8">
    <name type="scientific">Senna tora</name>
    <dbReference type="NCBI Taxonomy" id="362788"/>
    <lineage>
        <taxon>Eukaryota</taxon>
        <taxon>Viridiplantae</taxon>
        <taxon>Streptophyta</taxon>
        <taxon>Embryophyta</taxon>
        <taxon>Tracheophyta</taxon>
        <taxon>Spermatophyta</taxon>
        <taxon>Magnoliopsida</taxon>
        <taxon>eudicotyledons</taxon>
        <taxon>Gunneridae</taxon>
        <taxon>Pentapetalae</taxon>
        <taxon>rosids</taxon>
        <taxon>fabids</taxon>
        <taxon>Fabales</taxon>
        <taxon>Fabaceae</taxon>
        <taxon>Caesalpinioideae</taxon>
        <taxon>Cassia clade</taxon>
        <taxon>Senna</taxon>
    </lineage>
</organism>
<comment type="cofactor">
    <cofactor evidence="1">
        <name>Mg(2+)</name>
        <dbReference type="ChEBI" id="CHEBI:18420"/>
    </cofactor>
</comment>
<feature type="domain" description="Terpene synthase N-terminal" evidence="5">
    <location>
        <begin position="7"/>
        <end position="152"/>
    </location>
</feature>
<dbReference type="PANTHER" id="PTHR31225:SF9">
    <property type="entry name" value="TERPENE SYNTHASE 10"/>
    <property type="match status" value="1"/>
</dbReference>
<dbReference type="PANTHER" id="PTHR31225">
    <property type="entry name" value="OS04G0344100 PROTEIN-RELATED"/>
    <property type="match status" value="1"/>
</dbReference>
<evidence type="ECO:0000256" key="4">
    <source>
        <dbReference type="ARBA" id="ARBA00023239"/>
    </source>
</evidence>
<dbReference type="InterPro" id="IPR044814">
    <property type="entry name" value="Terpene_cyclase_plant_C1"/>
</dbReference>
<keyword evidence="4" id="KW-0456">Lyase</keyword>
<dbReference type="OrthoDB" id="1936865at2759"/>
<keyword evidence="8" id="KW-1185">Reference proteome</keyword>
<dbReference type="SUPFAM" id="SSF48239">
    <property type="entry name" value="Terpenoid cyclases/Protein prenyltransferases"/>
    <property type="match status" value="1"/>
</dbReference>
<evidence type="ECO:0000259" key="6">
    <source>
        <dbReference type="Pfam" id="PF03936"/>
    </source>
</evidence>
<feature type="domain" description="Terpene synthase metal-binding" evidence="6">
    <location>
        <begin position="195"/>
        <end position="397"/>
    </location>
</feature>
<evidence type="ECO:0000259" key="5">
    <source>
        <dbReference type="Pfam" id="PF01397"/>
    </source>
</evidence>
<dbReference type="InterPro" id="IPR001906">
    <property type="entry name" value="Terpene_synth_N"/>
</dbReference>
<dbReference type="EMBL" id="JAAIUW010000004">
    <property type="protein sequence ID" value="KAF7834256.1"/>
    <property type="molecule type" value="Genomic_DNA"/>
</dbReference>
<keyword evidence="2" id="KW-0479">Metal-binding</keyword>
<dbReference type="GO" id="GO:0000287">
    <property type="term" value="F:magnesium ion binding"/>
    <property type="evidence" value="ECO:0007669"/>
    <property type="project" value="InterPro"/>
</dbReference>
<dbReference type="CDD" id="cd00684">
    <property type="entry name" value="Terpene_cyclase_plant_C1"/>
    <property type="match status" value="1"/>
</dbReference>
<dbReference type="SUPFAM" id="SSF48576">
    <property type="entry name" value="Terpenoid synthases"/>
    <property type="match status" value="1"/>
</dbReference>
<dbReference type="AlphaFoldDB" id="A0A835C9R6"/>
<dbReference type="Pfam" id="PF01397">
    <property type="entry name" value="Terpene_synth"/>
    <property type="match status" value="1"/>
</dbReference>
<evidence type="ECO:0000313" key="7">
    <source>
        <dbReference type="EMBL" id="KAF7834256.1"/>
    </source>
</evidence>
<sequence>MMLYNINNVDESLHQLELIDVLQRLGVSYHFETEINNILENHYKNINKMDKLKGCEKDLYATSLQFRLLRQHGYHLSTEMFDRFVDETGNFKKTLSIDIKGMVSLYEASFLEVENESILEKARVLSQKIMKEYVRKEKENNGEMLALINHALELPLHWRMDRWEALWFINAYETCANMIPALLQFAKLDFNMLQAIYLEELKDVSRKFLAKLIALGTTIDDVYDVYGSLEELELFTQTVDRWDINAIDDLPHYMKECFLTILNLVDELAFDILKWAEFCKAYLVEAKWYYSGYKPTLQEYIENAWISVATNLVLVHVYFFIQHPIRKEDLDYIEEHPLLFRYSGTIVRLVDDLATSKDEMVRGDVPKAIQCYMNEFEACEEDSREYLKSMIRETWKKINEQVGKSCLCGSLKDLAMSIPRTAQWFYQYGDGYGVQDNQTKSRILSLLMEPIPY</sequence>
<dbReference type="InterPro" id="IPR008949">
    <property type="entry name" value="Isoprenoid_synthase_dom_sf"/>
</dbReference>
<reference evidence="7" key="1">
    <citation type="submission" date="2020-09" db="EMBL/GenBank/DDBJ databases">
        <title>Genome-Enabled Discovery of Anthraquinone Biosynthesis in Senna tora.</title>
        <authorList>
            <person name="Kang S.-H."/>
            <person name="Pandey R.P."/>
            <person name="Lee C.-M."/>
            <person name="Sim J.-S."/>
            <person name="Jeong J.-T."/>
            <person name="Choi B.-S."/>
            <person name="Jung M."/>
            <person name="Ginzburg D."/>
            <person name="Zhao K."/>
            <person name="Won S.Y."/>
            <person name="Oh T.-J."/>
            <person name="Yu Y."/>
            <person name="Kim N.-H."/>
            <person name="Lee O.R."/>
            <person name="Lee T.-H."/>
            <person name="Bashyal P."/>
            <person name="Kim T.-S."/>
            <person name="Lee W.-H."/>
            <person name="Kawkins C."/>
            <person name="Kim C.-K."/>
            <person name="Kim J.S."/>
            <person name="Ahn B.O."/>
            <person name="Rhee S.Y."/>
            <person name="Sohng J.K."/>
        </authorList>
    </citation>
    <scope>NUCLEOTIDE SEQUENCE</scope>
    <source>
        <tissue evidence="7">Leaf</tissue>
    </source>
</reference>
<dbReference type="InterPro" id="IPR050148">
    <property type="entry name" value="Terpene_synthase-like"/>
</dbReference>
<dbReference type="Gene3D" id="1.10.600.10">
    <property type="entry name" value="Farnesyl Diphosphate Synthase"/>
    <property type="match status" value="1"/>
</dbReference>
<keyword evidence="3" id="KW-0460">Magnesium</keyword>
<dbReference type="GO" id="GO:0010333">
    <property type="term" value="F:terpene synthase activity"/>
    <property type="evidence" value="ECO:0007669"/>
    <property type="project" value="InterPro"/>
</dbReference>